<organism evidence="2 3">
    <name type="scientific">Meganyctiphanes norvegica</name>
    <name type="common">Northern krill</name>
    <name type="synonym">Thysanopoda norvegica</name>
    <dbReference type="NCBI Taxonomy" id="48144"/>
    <lineage>
        <taxon>Eukaryota</taxon>
        <taxon>Metazoa</taxon>
        <taxon>Ecdysozoa</taxon>
        <taxon>Arthropoda</taxon>
        <taxon>Crustacea</taxon>
        <taxon>Multicrustacea</taxon>
        <taxon>Malacostraca</taxon>
        <taxon>Eumalacostraca</taxon>
        <taxon>Eucarida</taxon>
        <taxon>Euphausiacea</taxon>
        <taxon>Euphausiidae</taxon>
        <taxon>Meganyctiphanes</taxon>
    </lineage>
</organism>
<gene>
    <name evidence="2" type="ORF">MNOR_LOCUS10391</name>
</gene>
<evidence type="ECO:0000313" key="2">
    <source>
        <dbReference type="EMBL" id="CAL4077378.1"/>
    </source>
</evidence>
<name>A0AAV2QDF8_MEGNR</name>
<evidence type="ECO:0000256" key="1">
    <source>
        <dbReference type="SAM" id="MobiDB-lite"/>
    </source>
</evidence>
<reference evidence="2 3" key="1">
    <citation type="submission" date="2024-05" db="EMBL/GenBank/DDBJ databases">
        <authorList>
            <person name="Wallberg A."/>
        </authorList>
    </citation>
    <scope>NUCLEOTIDE SEQUENCE [LARGE SCALE GENOMIC DNA]</scope>
</reference>
<evidence type="ECO:0000313" key="3">
    <source>
        <dbReference type="Proteomes" id="UP001497623"/>
    </source>
</evidence>
<accession>A0AAV2QDF8</accession>
<feature type="compositionally biased region" description="Low complexity" evidence="1">
    <location>
        <begin position="76"/>
        <end position="107"/>
    </location>
</feature>
<dbReference type="AlphaFoldDB" id="A0AAV2QDF8"/>
<dbReference type="Proteomes" id="UP001497623">
    <property type="component" value="Unassembled WGS sequence"/>
</dbReference>
<protein>
    <submittedName>
        <fullName evidence="2">Uncharacterized protein</fullName>
    </submittedName>
</protein>
<feature type="region of interest" description="Disordered" evidence="1">
    <location>
        <begin position="18"/>
        <end position="37"/>
    </location>
</feature>
<feature type="compositionally biased region" description="Basic residues" evidence="1">
    <location>
        <begin position="116"/>
        <end position="125"/>
    </location>
</feature>
<keyword evidence="3" id="KW-1185">Reference proteome</keyword>
<proteinExistence type="predicted"/>
<feature type="region of interest" description="Disordered" evidence="1">
    <location>
        <begin position="73"/>
        <end position="132"/>
    </location>
</feature>
<sequence length="132" mass="14528">MRRQSHGLLPISERECHRGIGNQHLRTKKIPSSSSSTILPKIHPIYPVAVPLFYQKPIHSTAARNTTLRYQRVVNSSSTSMKGGLGSSSSSSSNNNSNSKAAGHSNSMLSAERRMHMMKKKAAAKMAEKRKL</sequence>
<dbReference type="EMBL" id="CAXKWB010005226">
    <property type="protein sequence ID" value="CAL4077378.1"/>
    <property type="molecule type" value="Genomic_DNA"/>
</dbReference>
<comment type="caution">
    <text evidence="2">The sequence shown here is derived from an EMBL/GenBank/DDBJ whole genome shotgun (WGS) entry which is preliminary data.</text>
</comment>